<protein>
    <submittedName>
        <fullName evidence="1">Uncharacterized protein</fullName>
    </submittedName>
</protein>
<dbReference type="KEGG" id="rox:BV494_04640"/>
<name>A0A2L1UMV1_9GAMM</name>
<dbReference type="RefSeq" id="WP_104921794.1">
    <property type="nucleotide sequence ID" value="NZ_CP019062.1"/>
</dbReference>
<evidence type="ECO:0000313" key="2">
    <source>
        <dbReference type="Proteomes" id="UP000239197"/>
    </source>
</evidence>
<dbReference type="EMBL" id="CP019062">
    <property type="protein sequence ID" value="AVF34263.1"/>
    <property type="molecule type" value="Genomic_DNA"/>
</dbReference>
<dbReference type="Proteomes" id="UP000239197">
    <property type="component" value="Chromosome"/>
</dbReference>
<keyword evidence="2" id="KW-1185">Reference proteome</keyword>
<reference evidence="2" key="1">
    <citation type="submission" date="2017-01" db="EMBL/GenBank/DDBJ databases">
        <title>Genome sequence of Rouxiella sp. ERMR1:05.</title>
        <authorList>
            <person name="Kumar R."/>
            <person name="Singh D."/>
            <person name="Kumar S."/>
        </authorList>
    </citation>
    <scope>NUCLEOTIDE SEQUENCE [LARGE SCALE GENOMIC DNA]</scope>
    <source>
        <strain evidence="2">ERMR1:05</strain>
    </source>
</reference>
<dbReference type="AlphaFoldDB" id="A0A2L1UMV1"/>
<gene>
    <name evidence="1" type="ORF">BV494_04640</name>
</gene>
<proteinExistence type="predicted"/>
<evidence type="ECO:0000313" key="1">
    <source>
        <dbReference type="EMBL" id="AVF34263.1"/>
    </source>
</evidence>
<sequence length="69" mass="7585">MKEEMMYMPKDAPDAFMINPDDFEKFKAIKPALAAHGVNMICDSMVEPGKFIATGRKASEFAKMIGGIA</sequence>
<organism evidence="1 2">
    <name type="scientific">Rahnella sikkimica</name>
    <dbReference type="NCBI Taxonomy" id="1805933"/>
    <lineage>
        <taxon>Bacteria</taxon>
        <taxon>Pseudomonadati</taxon>
        <taxon>Pseudomonadota</taxon>
        <taxon>Gammaproteobacteria</taxon>
        <taxon>Enterobacterales</taxon>
        <taxon>Yersiniaceae</taxon>
        <taxon>Rahnella</taxon>
    </lineage>
</organism>
<accession>A0A2L1UMV1</accession>